<sequence length="179" mass="20951">MVSLPSMAQTKDPESAVILRRVYMDGDTFYVYSFDEFILKEFNNKEEQEAYLKLVRNVKKVMPYAKLAAFRIQMMEDNLNQLTSKKAKKKYIKATEDAIKEEFISQLKTLTSSQGKLLIKLIHRETGSTTYEILKKYRGSASTMFYGLWAKMYNADIDTKFDPIEDYQIEYIIKNAKLE</sequence>
<dbReference type="EMBL" id="FQ032816">
    <property type="protein sequence ID" value="CBL87295.1"/>
    <property type="molecule type" value="Genomic_DNA"/>
</dbReference>
<dbReference type="AlphaFoldDB" id="F4MMD2"/>
<evidence type="ECO:0000313" key="1">
    <source>
        <dbReference type="EMBL" id="CBL87295.1"/>
    </source>
</evidence>
<reference evidence="1" key="2">
    <citation type="journal article" date="2012" name="Environ. Microbiol.">
        <title>Genomic content of uncultured Bacteroidetes from contrasting oceanic provinces in the North Atlantic Ocean.</title>
        <authorList>
            <person name="Gomez-Pereira P.R."/>
            <person name="Schuler M."/>
            <person name="Fuchs B.M."/>
            <person name="Bennke C."/>
            <person name="Teeling H."/>
            <person name="Waldmann J."/>
            <person name="Richter M."/>
            <person name="Barbe V."/>
            <person name="Bataille E."/>
            <person name="Glockner F.O."/>
            <person name="Amann R."/>
        </authorList>
    </citation>
    <scope>NUCLEOTIDE SEQUENCE</scope>
</reference>
<name>F4MMD2_9BACT</name>
<dbReference type="InterPro" id="IPR025636">
    <property type="entry name" value="DUF4294"/>
</dbReference>
<gene>
    <name evidence="1" type="ORF">S3_972_0008</name>
</gene>
<protein>
    <recommendedName>
        <fullName evidence="2">DUF4294 domain-containing protein</fullName>
    </recommendedName>
</protein>
<organism evidence="1">
    <name type="scientific">uncultured Sphingobacteriia bacterium</name>
    <dbReference type="NCBI Taxonomy" id="246143"/>
    <lineage>
        <taxon>Bacteria</taxon>
        <taxon>Pseudomonadati</taxon>
        <taxon>Bacteroidota</taxon>
        <taxon>Sphingobacteriia</taxon>
        <taxon>environmental samples</taxon>
    </lineage>
</organism>
<accession>F4MMD2</accession>
<reference evidence="1" key="1">
    <citation type="submission" date="2010-05" db="EMBL/GenBank/DDBJ databases">
        <authorList>
            <person name="Genoscope - CEA"/>
        </authorList>
    </citation>
    <scope>NUCLEOTIDE SEQUENCE</scope>
</reference>
<dbReference type="Pfam" id="PF14127">
    <property type="entry name" value="DUF4294"/>
    <property type="match status" value="1"/>
</dbReference>
<proteinExistence type="predicted"/>
<evidence type="ECO:0008006" key="2">
    <source>
        <dbReference type="Google" id="ProtNLM"/>
    </source>
</evidence>